<feature type="transmembrane region" description="Helical" evidence="1">
    <location>
        <begin position="275"/>
        <end position="299"/>
    </location>
</feature>
<sequence length="301" mass="33851">MKVFRIGFLAVFLLPLSAWQGDETQTLFLRDGSQIKIKGDYQVSEHGVSFTRDDGREMMLPHSAVDLEQSQKVSIDIGKLQAKALELTDPGSAGIRAQEKFKSTGSAINDEISAHREKGNLKESMEEINQMIDRTPGRHQTGRQKIKGKEGNIIDMLEARDMFILPSDSWYPDFGRDFQYRLDRAKNRVAWLGSFVIYGFVGIGIVTLLRNLWLLVLAYQLTDYHVLTGVFPGLVLLLEFISFRNSLLMGLGHMLIADMLFGIAVFLNCLGQRRYYLPAIAAPYLLGMAWGGTILYFAFAG</sequence>
<protein>
    <submittedName>
        <fullName evidence="3">Uncharacterized protein</fullName>
    </submittedName>
</protein>
<keyword evidence="1" id="KW-0472">Membrane</keyword>
<feature type="signal peptide" evidence="2">
    <location>
        <begin position="1"/>
        <end position="20"/>
    </location>
</feature>
<keyword evidence="1" id="KW-0812">Transmembrane</keyword>
<organism evidence="3 4">
    <name type="scientific">Acanthopleuribacter pedis</name>
    <dbReference type="NCBI Taxonomy" id="442870"/>
    <lineage>
        <taxon>Bacteria</taxon>
        <taxon>Pseudomonadati</taxon>
        <taxon>Acidobacteriota</taxon>
        <taxon>Holophagae</taxon>
        <taxon>Acanthopleuribacterales</taxon>
        <taxon>Acanthopleuribacteraceae</taxon>
        <taxon>Acanthopleuribacter</taxon>
    </lineage>
</organism>
<feature type="transmembrane region" description="Helical" evidence="1">
    <location>
        <begin position="189"/>
        <end position="209"/>
    </location>
</feature>
<feature type="chain" id="PRO_5035192456" evidence="2">
    <location>
        <begin position="21"/>
        <end position="301"/>
    </location>
</feature>
<evidence type="ECO:0000256" key="1">
    <source>
        <dbReference type="SAM" id="Phobius"/>
    </source>
</evidence>
<keyword evidence="2" id="KW-0732">Signal</keyword>
<keyword evidence="4" id="KW-1185">Reference proteome</keyword>
<proteinExistence type="predicted"/>
<accession>A0A8J7U5Q8</accession>
<reference evidence="3" key="1">
    <citation type="submission" date="2021-03" db="EMBL/GenBank/DDBJ databases">
        <authorList>
            <person name="Wang G."/>
        </authorList>
    </citation>
    <scope>NUCLEOTIDE SEQUENCE</scope>
    <source>
        <strain evidence="3">KCTC 12899</strain>
    </source>
</reference>
<dbReference type="Proteomes" id="UP000664417">
    <property type="component" value="Unassembled WGS sequence"/>
</dbReference>
<name>A0A8J7U5Q8_9BACT</name>
<dbReference type="AlphaFoldDB" id="A0A8J7U5Q8"/>
<feature type="transmembrane region" description="Helical" evidence="1">
    <location>
        <begin position="221"/>
        <end position="241"/>
    </location>
</feature>
<feature type="transmembrane region" description="Helical" evidence="1">
    <location>
        <begin position="247"/>
        <end position="268"/>
    </location>
</feature>
<dbReference type="RefSeq" id="WP_207859473.1">
    <property type="nucleotide sequence ID" value="NZ_JAFREP010000013.1"/>
</dbReference>
<evidence type="ECO:0000313" key="3">
    <source>
        <dbReference type="EMBL" id="MBO1319566.1"/>
    </source>
</evidence>
<dbReference type="EMBL" id="JAFREP010000013">
    <property type="protein sequence ID" value="MBO1319566.1"/>
    <property type="molecule type" value="Genomic_DNA"/>
</dbReference>
<keyword evidence="1" id="KW-1133">Transmembrane helix</keyword>
<comment type="caution">
    <text evidence="3">The sequence shown here is derived from an EMBL/GenBank/DDBJ whole genome shotgun (WGS) entry which is preliminary data.</text>
</comment>
<gene>
    <name evidence="3" type="ORF">J3U88_13910</name>
</gene>
<evidence type="ECO:0000313" key="4">
    <source>
        <dbReference type="Proteomes" id="UP000664417"/>
    </source>
</evidence>
<evidence type="ECO:0000256" key="2">
    <source>
        <dbReference type="SAM" id="SignalP"/>
    </source>
</evidence>